<organism evidence="1 2">
    <name type="scientific">Deinococcus petrolearius</name>
    <dbReference type="NCBI Taxonomy" id="1751295"/>
    <lineage>
        <taxon>Bacteria</taxon>
        <taxon>Thermotogati</taxon>
        <taxon>Deinococcota</taxon>
        <taxon>Deinococci</taxon>
        <taxon>Deinococcales</taxon>
        <taxon>Deinococcaceae</taxon>
        <taxon>Deinococcus</taxon>
    </lineage>
</organism>
<name>A0ABW1DJA0_9DEIO</name>
<dbReference type="RefSeq" id="WP_380046714.1">
    <property type="nucleotide sequence ID" value="NZ_JBHSOH010000005.1"/>
</dbReference>
<accession>A0ABW1DJA0</accession>
<comment type="caution">
    <text evidence="1">The sequence shown here is derived from an EMBL/GenBank/DDBJ whole genome shotgun (WGS) entry which is preliminary data.</text>
</comment>
<gene>
    <name evidence="1" type="ORF">ACFPQ6_04220</name>
</gene>
<keyword evidence="2" id="KW-1185">Reference proteome</keyword>
<dbReference type="EMBL" id="JBHSOH010000005">
    <property type="protein sequence ID" value="MFC5847506.1"/>
    <property type="molecule type" value="Genomic_DNA"/>
</dbReference>
<reference evidence="2" key="1">
    <citation type="journal article" date="2019" name="Int. J. Syst. Evol. Microbiol.">
        <title>The Global Catalogue of Microorganisms (GCM) 10K type strain sequencing project: providing services to taxonomists for standard genome sequencing and annotation.</title>
        <authorList>
            <consortium name="The Broad Institute Genomics Platform"/>
            <consortium name="The Broad Institute Genome Sequencing Center for Infectious Disease"/>
            <person name="Wu L."/>
            <person name="Ma J."/>
        </authorList>
    </citation>
    <scope>NUCLEOTIDE SEQUENCE [LARGE SCALE GENOMIC DNA]</scope>
    <source>
        <strain evidence="2">CGMCC 1.15053</strain>
    </source>
</reference>
<sequence>MRRFLALLALLGGAAPALVVPLRGWTPIAGDASRWQGGGGECLIREMRHTQPFPAMPTQQRATAVANRLRASLGKAGMGEVTTQPVDRGAAWAVLAGYVYEEAGARYRVSQLYLSEGGRLRTVSASSAVGTVSPCAASMRDFIRYQAQ</sequence>
<evidence type="ECO:0000313" key="1">
    <source>
        <dbReference type="EMBL" id="MFC5847506.1"/>
    </source>
</evidence>
<dbReference type="Proteomes" id="UP001595979">
    <property type="component" value="Unassembled WGS sequence"/>
</dbReference>
<protein>
    <submittedName>
        <fullName evidence="1">Uncharacterized protein</fullName>
    </submittedName>
</protein>
<evidence type="ECO:0000313" key="2">
    <source>
        <dbReference type="Proteomes" id="UP001595979"/>
    </source>
</evidence>
<proteinExistence type="predicted"/>